<dbReference type="Proteomes" id="UP000011944">
    <property type="component" value="Unassembled WGS sequence"/>
</dbReference>
<comment type="caution">
    <text evidence="1">The sequence shown here is derived from an EMBL/GenBank/DDBJ whole genome shotgun (WGS) entry which is preliminary data.</text>
</comment>
<evidence type="ECO:0000313" key="1">
    <source>
        <dbReference type="EMBL" id="EKN42955.1"/>
    </source>
</evidence>
<organism evidence="1 2">
    <name type="scientific">Clostridium botulinum CFSAN001627</name>
    <dbReference type="NCBI Taxonomy" id="1232189"/>
    <lineage>
        <taxon>Bacteria</taxon>
        <taxon>Bacillati</taxon>
        <taxon>Bacillota</taxon>
        <taxon>Clostridia</taxon>
        <taxon>Eubacteriales</taxon>
        <taxon>Clostridiaceae</taxon>
        <taxon>Clostridium</taxon>
    </lineage>
</organism>
<evidence type="ECO:0000313" key="2">
    <source>
        <dbReference type="Proteomes" id="UP000011944"/>
    </source>
</evidence>
<dbReference type="EMBL" id="AMXI01000197">
    <property type="protein sequence ID" value="EKN42955.1"/>
    <property type="molecule type" value="Genomic_DNA"/>
</dbReference>
<proteinExistence type="predicted"/>
<gene>
    <name evidence="1" type="ORF">CFSAN001627_03520</name>
</gene>
<dbReference type="AlphaFoldDB" id="M1ZZF1"/>
<reference evidence="1 2" key="1">
    <citation type="submission" date="2012-10" db="EMBL/GenBank/DDBJ databases">
        <authorList>
            <person name="Strain E.A."/>
            <person name="Brown E."/>
            <person name="Allard M.W."/>
            <person name="Gonzalez-Escalona N."/>
            <person name="Timme R."/>
        </authorList>
    </citation>
    <scope>NUCLEOTIDE SEQUENCE [LARGE SCALE GENOMIC DNA]</scope>
    <source>
        <strain evidence="1 2">CFSAN001627</strain>
    </source>
</reference>
<dbReference type="PATRIC" id="fig|1232189.3.peg.572"/>
<accession>M1ZZF1</accession>
<reference evidence="1 2" key="2">
    <citation type="submission" date="2013-03" db="EMBL/GenBank/DDBJ databases">
        <title>Diversity in Clostridium botulinum.</title>
        <authorList>
            <person name="Timme R.E."/>
            <person name="Allard M."/>
            <person name="Luo Y."/>
            <person name="Strain E."/>
            <person name="Gonzalez-Escalona N."/>
            <person name="Brown E."/>
        </authorList>
    </citation>
    <scope>NUCLEOTIDE SEQUENCE [LARGE SCALE GENOMIC DNA]</scope>
    <source>
        <strain evidence="1 2">CFSAN001627</strain>
    </source>
</reference>
<sequence length="99" mass="11551">MTNEGLNRICKIFLEDIKHLSYKQDGEDKTKTVHKSEIKDNLITLFFKINRDEVGEFTDFKLLAQDNTIYTAKDLSFKKANDEIIVEYPFQFVEGGLIE</sequence>
<name>M1ZZF1_CLOBO</name>
<protein>
    <submittedName>
        <fullName evidence="1">Uncharacterized protein</fullName>
    </submittedName>
</protein>